<dbReference type="eggNOG" id="COG1413">
    <property type="taxonomic scope" value="Bacteria"/>
</dbReference>
<dbReference type="Pfam" id="PF24879">
    <property type="entry name" value="DUF7737"/>
    <property type="match status" value="1"/>
</dbReference>
<dbReference type="Proteomes" id="UP000183413">
    <property type="component" value="Unassembled WGS sequence"/>
</dbReference>
<dbReference type="EMBL" id="FOVH01000002">
    <property type="protein sequence ID" value="SFN58233.1"/>
    <property type="molecule type" value="Genomic_DNA"/>
</dbReference>
<dbReference type="InterPro" id="IPR056639">
    <property type="entry name" value="DUF7737"/>
</dbReference>
<gene>
    <name evidence="3" type="ORF">SAMN04489713_102483</name>
</gene>
<name>A0A1I5A700_9ACTN</name>
<evidence type="ECO:0000259" key="2">
    <source>
        <dbReference type="Pfam" id="PF24879"/>
    </source>
</evidence>
<evidence type="ECO:0000259" key="1">
    <source>
        <dbReference type="Pfam" id="PF13569"/>
    </source>
</evidence>
<dbReference type="AlphaFoldDB" id="A0A1I5A700"/>
<dbReference type="InterPro" id="IPR025406">
    <property type="entry name" value="DUF4132"/>
</dbReference>
<proteinExistence type="predicted"/>
<reference evidence="3 4" key="1">
    <citation type="submission" date="2016-10" db="EMBL/GenBank/DDBJ databases">
        <authorList>
            <person name="de Groot N.N."/>
        </authorList>
    </citation>
    <scope>NUCLEOTIDE SEQUENCE [LARGE SCALE GENOMIC DNA]</scope>
    <source>
        <strain evidence="3 4">DSM 43067</strain>
    </source>
</reference>
<evidence type="ECO:0000313" key="3">
    <source>
        <dbReference type="EMBL" id="SFN58233.1"/>
    </source>
</evidence>
<sequence>MSYDTLAPEARENDGLDGVRLAALGRARPLLDLLDGRPRTATEIRRWLEGRPEDDARAAVLALMLAGGPEYVGSWPHRPVLLDLIAGTGGWTPGEAGVMLRRACRFAEDGYMFADALGVALAVVERLDADGVRALAARLKRVNAGFARADVAIGYRAPIVRRLQKLLGTADEAHVPVGLLPARDAWAAPLRDLVTTAPTVARARFVRHLASLSAPRPSQKWRRACAALADEAAARDAVAGCLRALVGGEPLNSAEHGPHADWVPDTYHYRYLVHQDHGDVARGIVWAAALTGGPGATRPLAALALRAGAPGHDLAEDLKLAGAAINALGAIDDPGGLEALRDLHARIRNRALRKQIDTALRSAAERQGITPEQLVERTVPAHGLRPDGSVERTLGEHTARVSIVDAATVRLTFTGADGRASKTAPAAVKDGFPDELKELKALAKEVRGTLSSERARIEGLMPEDRVWPYDEWCEYYRDHPVTGAIVRGLVWEFQDEDGAWHASMTGTGGPARVRLWHPIRAAADDVRAWRERVMDEQIRQPFKQAFREIYLLTPAEEETSAYSNRFAAHIVRYRRLYALFKERGWQANFLGRYDGGYNGEARRELGGEWRACFYHEPVDVADWGPEHATTDQVRFERKDGRRWRETPVADVPPVVFSEAMRDVDLFVAVTSIAADPEWADRGEDRYTAYWRETTFGALTASAEVRRAALERVLPRTKIADRCSLDGRYLVVRGRLRTYRIHLGSANVLMDNDGSYLCIVQARGRKGPGRLYLPFEDERLSLILSKAFLLAADHTITDATILTQIKR</sequence>
<accession>A0A1I5A700</accession>
<feature type="domain" description="DUF4132" evidence="1">
    <location>
        <begin position="418"/>
        <end position="585"/>
    </location>
</feature>
<protein>
    <submittedName>
        <fullName evidence="3">Uncharacterized protein</fullName>
    </submittedName>
</protein>
<dbReference type="STRING" id="1993.SAMN04489713_102483"/>
<dbReference type="Pfam" id="PF13569">
    <property type="entry name" value="DUF4132"/>
    <property type="match status" value="1"/>
</dbReference>
<keyword evidence="4" id="KW-1185">Reference proteome</keyword>
<feature type="domain" description="DUF7737" evidence="2">
    <location>
        <begin position="702"/>
        <end position="804"/>
    </location>
</feature>
<evidence type="ECO:0000313" key="4">
    <source>
        <dbReference type="Proteomes" id="UP000183413"/>
    </source>
</evidence>
<organism evidence="3 4">
    <name type="scientific">Actinomadura madurae</name>
    <dbReference type="NCBI Taxonomy" id="1993"/>
    <lineage>
        <taxon>Bacteria</taxon>
        <taxon>Bacillati</taxon>
        <taxon>Actinomycetota</taxon>
        <taxon>Actinomycetes</taxon>
        <taxon>Streptosporangiales</taxon>
        <taxon>Thermomonosporaceae</taxon>
        <taxon>Actinomadura</taxon>
    </lineage>
</organism>
<dbReference type="RefSeq" id="WP_075020403.1">
    <property type="nucleotide sequence ID" value="NZ_FOVH01000002.1"/>
</dbReference>
<dbReference type="InParanoid" id="A0A1I5A700"/>